<dbReference type="InterPro" id="IPR003837">
    <property type="entry name" value="GatC"/>
</dbReference>
<dbReference type="STRING" id="1411621.AUC43_10355"/>
<reference evidence="2 3" key="1">
    <citation type="submission" date="2015-12" db="EMBL/GenBank/DDBJ databases">
        <authorList>
            <person name="Shamseldin A."/>
            <person name="Moawad H."/>
            <person name="Abd El-Rahim W.M."/>
            <person name="Sadowsky M.J."/>
        </authorList>
    </citation>
    <scope>NUCLEOTIDE SEQUENCE [LARGE SCALE GENOMIC DNA]</scope>
    <source>
        <strain evidence="2 3">DG5B</strain>
    </source>
</reference>
<name>A0A0U4API3_9BACT</name>
<dbReference type="OrthoDB" id="9813938at2"/>
<protein>
    <recommendedName>
        <fullName evidence="1">Aspartyl/glutamyl-tRNA(Asn/Gln) amidotransferase subunit C</fullName>
        <shortName evidence="1">Asp/Glu-ADT subunit C</shortName>
        <ecNumber evidence="1">6.3.5.-</ecNumber>
    </recommendedName>
</protein>
<gene>
    <name evidence="1" type="primary">gatC</name>
    <name evidence="2" type="ORF">AUC43_10355</name>
</gene>
<keyword evidence="1" id="KW-0648">Protein biosynthesis</keyword>
<dbReference type="Gene3D" id="1.10.20.60">
    <property type="entry name" value="Glu-tRNAGln amidotransferase C subunit, N-terminal domain"/>
    <property type="match status" value="1"/>
</dbReference>
<comment type="function">
    <text evidence="1">Allows the formation of correctly charged Asn-tRNA(Asn) or Gln-tRNA(Gln) through the transamidation of misacylated Asp-tRNA(Asn) or Glu-tRNA(Gln) in organisms which lack either or both of asparaginyl-tRNA or glutaminyl-tRNA synthetases. The reaction takes place in the presence of glutamine and ATP through an activated phospho-Asp-tRNA(Asn) or phospho-Glu-tRNA(Gln).</text>
</comment>
<dbReference type="GO" id="GO:0050566">
    <property type="term" value="F:asparaginyl-tRNA synthase (glutamine-hydrolyzing) activity"/>
    <property type="evidence" value="ECO:0007669"/>
    <property type="project" value="RHEA"/>
</dbReference>
<comment type="similarity">
    <text evidence="1">Belongs to the GatC family.</text>
</comment>
<dbReference type="Proteomes" id="UP000059542">
    <property type="component" value="Chromosome"/>
</dbReference>
<organism evidence="2 3">
    <name type="scientific">Hymenobacter sedentarius</name>
    <dbReference type="NCBI Taxonomy" id="1411621"/>
    <lineage>
        <taxon>Bacteria</taxon>
        <taxon>Pseudomonadati</taxon>
        <taxon>Bacteroidota</taxon>
        <taxon>Cytophagia</taxon>
        <taxon>Cytophagales</taxon>
        <taxon>Hymenobacteraceae</taxon>
        <taxon>Hymenobacter</taxon>
    </lineage>
</organism>
<dbReference type="RefSeq" id="WP_068192777.1">
    <property type="nucleotide sequence ID" value="NZ_CP013909.1"/>
</dbReference>
<dbReference type="SUPFAM" id="SSF141000">
    <property type="entry name" value="Glu-tRNAGln amidotransferase C subunit"/>
    <property type="match status" value="1"/>
</dbReference>
<comment type="subunit">
    <text evidence="1">Heterotrimer of A, B and C subunits.</text>
</comment>
<dbReference type="GO" id="GO:0016740">
    <property type="term" value="F:transferase activity"/>
    <property type="evidence" value="ECO:0007669"/>
    <property type="project" value="UniProtKB-KW"/>
</dbReference>
<dbReference type="InterPro" id="IPR036113">
    <property type="entry name" value="Asp/Glu-ADT_sf_sub_c"/>
</dbReference>
<dbReference type="KEGG" id="hyg:AUC43_10355"/>
<keyword evidence="1" id="KW-0436">Ligase</keyword>
<keyword evidence="1" id="KW-0067">ATP-binding</keyword>
<dbReference type="PANTHER" id="PTHR15004:SF0">
    <property type="entry name" value="GLUTAMYL-TRNA(GLN) AMIDOTRANSFERASE SUBUNIT C, MITOCHONDRIAL"/>
    <property type="match status" value="1"/>
</dbReference>
<dbReference type="Pfam" id="PF02686">
    <property type="entry name" value="GatC"/>
    <property type="match status" value="1"/>
</dbReference>
<keyword evidence="3" id="KW-1185">Reference proteome</keyword>
<sequence>MSTDIGTLRGLAHLARLEFDATREQQMLADLNNILDFVAQLEGLDTTGVEPLVHLSQEVNVLRDDEARNTVSHQDGLRNAPRKDSDYFRVPKVLE</sequence>
<dbReference type="GO" id="GO:0050567">
    <property type="term" value="F:glutaminyl-tRNA synthase (glutamine-hydrolyzing) activity"/>
    <property type="evidence" value="ECO:0007669"/>
    <property type="project" value="UniProtKB-UniRule"/>
</dbReference>
<proteinExistence type="inferred from homology"/>
<accession>A0A0U4API3</accession>
<dbReference type="NCBIfam" id="TIGR00135">
    <property type="entry name" value="gatC"/>
    <property type="match status" value="1"/>
</dbReference>
<evidence type="ECO:0000256" key="1">
    <source>
        <dbReference type="HAMAP-Rule" id="MF_00122"/>
    </source>
</evidence>
<evidence type="ECO:0000313" key="2">
    <source>
        <dbReference type="EMBL" id="ALW85461.1"/>
    </source>
</evidence>
<dbReference type="EMBL" id="CP013909">
    <property type="protein sequence ID" value="ALW85461.1"/>
    <property type="molecule type" value="Genomic_DNA"/>
</dbReference>
<comment type="catalytic activity">
    <reaction evidence="1">
        <text>L-glutamyl-tRNA(Gln) + L-glutamine + ATP + H2O = L-glutaminyl-tRNA(Gln) + L-glutamate + ADP + phosphate + H(+)</text>
        <dbReference type="Rhea" id="RHEA:17521"/>
        <dbReference type="Rhea" id="RHEA-COMP:9681"/>
        <dbReference type="Rhea" id="RHEA-COMP:9684"/>
        <dbReference type="ChEBI" id="CHEBI:15377"/>
        <dbReference type="ChEBI" id="CHEBI:15378"/>
        <dbReference type="ChEBI" id="CHEBI:29985"/>
        <dbReference type="ChEBI" id="CHEBI:30616"/>
        <dbReference type="ChEBI" id="CHEBI:43474"/>
        <dbReference type="ChEBI" id="CHEBI:58359"/>
        <dbReference type="ChEBI" id="CHEBI:78520"/>
        <dbReference type="ChEBI" id="CHEBI:78521"/>
        <dbReference type="ChEBI" id="CHEBI:456216"/>
    </reaction>
</comment>
<keyword evidence="2" id="KW-0808">Transferase</keyword>
<dbReference type="HAMAP" id="MF_00122">
    <property type="entry name" value="GatC"/>
    <property type="match status" value="1"/>
</dbReference>
<evidence type="ECO:0000313" key="3">
    <source>
        <dbReference type="Proteomes" id="UP000059542"/>
    </source>
</evidence>
<dbReference type="GO" id="GO:0005524">
    <property type="term" value="F:ATP binding"/>
    <property type="evidence" value="ECO:0007669"/>
    <property type="project" value="UniProtKB-KW"/>
</dbReference>
<comment type="catalytic activity">
    <reaction evidence="1">
        <text>L-aspartyl-tRNA(Asn) + L-glutamine + ATP + H2O = L-asparaginyl-tRNA(Asn) + L-glutamate + ADP + phosphate + 2 H(+)</text>
        <dbReference type="Rhea" id="RHEA:14513"/>
        <dbReference type="Rhea" id="RHEA-COMP:9674"/>
        <dbReference type="Rhea" id="RHEA-COMP:9677"/>
        <dbReference type="ChEBI" id="CHEBI:15377"/>
        <dbReference type="ChEBI" id="CHEBI:15378"/>
        <dbReference type="ChEBI" id="CHEBI:29985"/>
        <dbReference type="ChEBI" id="CHEBI:30616"/>
        <dbReference type="ChEBI" id="CHEBI:43474"/>
        <dbReference type="ChEBI" id="CHEBI:58359"/>
        <dbReference type="ChEBI" id="CHEBI:78515"/>
        <dbReference type="ChEBI" id="CHEBI:78516"/>
        <dbReference type="ChEBI" id="CHEBI:456216"/>
    </reaction>
</comment>
<dbReference type="GO" id="GO:0070681">
    <property type="term" value="P:glutaminyl-tRNAGln biosynthesis via transamidation"/>
    <property type="evidence" value="ECO:0007669"/>
    <property type="project" value="TreeGrafter"/>
</dbReference>
<dbReference type="EC" id="6.3.5.-" evidence="1"/>
<keyword evidence="1" id="KW-0547">Nucleotide-binding</keyword>
<dbReference type="GO" id="GO:0030956">
    <property type="term" value="C:glutamyl-tRNA(Gln) amidotransferase complex"/>
    <property type="evidence" value="ECO:0007669"/>
    <property type="project" value="TreeGrafter"/>
</dbReference>
<dbReference type="GO" id="GO:0006412">
    <property type="term" value="P:translation"/>
    <property type="evidence" value="ECO:0007669"/>
    <property type="project" value="UniProtKB-UniRule"/>
</dbReference>
<dbReference type="AlphaFoldDB" id="A0A0U4API3"/>
<dbReference type="PANTHER" id="PTHR15004">
    <property type="entry name" value="GLUTAMYL-TRNA(GLN) AMIDOTRANSFERASE SUBUNIT C, MITOCHONDRIAL"/>
    <property type="match status" value="1"/>
</dbReference>
<dbReference type="GO" id="GO:0006450">
    <property type="term" value="P:regulation of translational fidelity"/>
    <property type="evidence" value="ECO:0007669"/>
    <property type="project" value="InterPro"/>
</dbReference>